<dbReference type="CDD" id="cd03396">
    <property type="entry name" value="PAP2_like_6"/>
    <property type="match status" value="1"/>
</dbReference>
<keyword evidence="4" id="KW-1185">Reference proteome</keyword>
<feature type="domain" description="Phosphatidic acid phosphatase type 2/haloperoxidase" evidence="2">
    <location>
        <begin position="88"/>
        <end position="214"/>
    </location>
</feature>
<evidence type="ECO:0000259" key="2">
    <source>
        <dbReference type="Pfam" id="PF01569"/>
    </source>
</evidence>
<reference evidence="3" key="1">
    <citation type="submission" date="2022-09" db="EMBL/GenBank/DDBJ databases">
        <title>The complete genome of Acidovorax sp. 5MLIR.</title>
        <authorList>
            <person name="Liu L."/>
            <person name="Yue J."/>
            <person name="Yang F."/>
            <person name="Yuan J."/>
            <person name="Li L."/>
        </authorList>
    </citation>
    <scope>NUCLEOTIDE SEQUENCE</scope>
    <source>
        <strain evidence="3">5MLIR</strain>
        <plasmid evidence="3">unnamed1</plasmid>
    </source>
</reference>
<dbReference type="EMBL" id="CP106882">
    <property type="protein sequence ID" value="UYG53846.1"/>
    <property type="molecule type" value="Genomic_DNA"/>
</dbReference>
<keyword evidence="1" id="KW-0812">Transmembrane</keyword>
<evidence type="ECO:0000313" key="3">
    <source>
        <dbReference type="EMBL" id="UYG53846.1"/>
    </source>
</evidence>
<proteinExistence type="predicted"/>
<accession>A0ABY6GFJ4</accession>
<evidence type="ECO:0000313" key="4">
    <source>
        <dbReference type="Proteomes" id="UP001162800"/>
    </source>
</evidence>
<dbReference type="InterPro" id="IPR000326">
    <property type="entry name" value="PAP2/HPO"/>
</dbReference>
<protein>
    <submittedName>
        <fullName evidence="3">Phosphatase PAP2 family protein</fullName>
    </submittedName>
</protein>
<dbReference type="InterPro" id="IPR036938">
    <property type="entry name" value="PAP2/HPO_sf"/>
</dbReference>
<feature type="transmembrane region" description="Helical" evidence="1">
    <location>
        <begin position="192"/>
        <end position="211"/>
    </location>
</feature>
<dbReference type="SUPFAM" id="SSF48317">
    <property type="entry name" value="Acid phosphatase/Vanadium-dependent haloperoxidase"/>
    <property type="match status" value="1"/>
</dbReference>
<feature type="transmembrane region" description="Helical" evidence="1">
    <location>
        <begin position="88"/>
        <end position="106"/>
    </location>
</feature>
<keyword evidence="1" id="KW-0472">Membrane</keyword>
<evidence type="ECO:0000256" key="1">
    <source>
        <dbReference type="SAM" id="Phobius"/>
    </source>
</evidence>
<organism evidence="3 4">
    <name type="scientific">Comamonas endophytica</name>
    <dbReference type="NCBI Taxonomy" id="2949090"/>
    <lineage>
        <taxon>Bacteria</taxon>
        <taxon>Pseudomonadati</taxon>
        <taxon>Pseudomonadota</taxon>
        <taxon>Betaproteobacteria</taxon>
        <taxon>Burkholderiales</taxon>
        <taxon>Comamonadaceae</taxon>
        <taxon>Comamonas</taxon>
    </lineage>
</organism>
<feature type="transmembrane region" description="Helical" evidence="1">
    <location>
        <begin position="168"/>
        <end position="186"/>
    </location>
</feature>
<keyword evidence="1" id="KW-1133">Transmembrane helix</keyword>
<dbReference type="RefSeq" id="WP_231043846.1">
    <property type="nucleotide sequence ID" value="NZ_CP106882.1"/>
</dbReference>
<gene>
    <name evidence="3" type="ORF">M9799_18090</name>
</gene>
<dbReference type="Proteomes" id="UP001162800">
    <property type="component" value="Plasmid unnamed1"/>
</dbReference>
<geneLocation type="plasmid" evidence="3 4">
    <name>unnamed1</name>
</geneLocation>
<keyword evidence="3" id="KW-0614">Plasmid</keyword>
<feature type="transmembrane region" description="Helical" evidence="1">
    <location>
        <begin position="143"/>
        <end position="161"/>
    </location>
</feature>
<feature type="transmembrane region" description="Helical" evidence="1">
    <location>
        <begin position="59"/>
        <end position="76"/>
    </location>
</feature>
<name>A0ABY6GFJ4_9BURK</name>
<dbReference type="Pfam" id="PF01569">
    <property type="entry name" value="PAP2"/>
    <property type="match status" value="1"/>
</dbReference>
<sequence length="227" mass="24622">MNRYLDRQRLGALAVFCLIALWDASGLDTSLARLAGSSAGFPLRDSWILSAVFHDGARHLAWLGVLALAASTVWPWGPFRDLPFARRLQLAFVTLAASGVIALLKIGNHTSCPWDLQQFGGVATPVSHWAGWLRTDGGGGHCFPAGHASTGFAFIAGYFALRADKPELARIWLACSIALGLLLGGAQQLRGAHFMSHTLWTGWICWLLGWITDPLFSRRMQAAPGSR</sequence>